<keyword evidence="2 10" id="KW-0808">Transferase</keyword>
<dbReference type="GO" id="GO:0008146">
    <property type="term" value="F:sulfotransferase activity"/>
    <property type="evidence" value="ECO:0007669"/>
    <property type="project" value="InterPro"/>
</dbReference>
<dbReference type="PANTHER" id="PTHR12129">
    <property type="entry name" value="HEPARAN SULFATE 2-O-SULFOTRANSFERASE"/>
    <property type="match status" value="1"/>
</dbReference>
<evidence type="ECO:0000313" key="10">
    <source>
        <dbReference type="EMBL" id="ROT83653.1"/>
    </source>
</evidence>
<reference evidence="10 11" key="1">
    <citation type="submission" date="2018-04" db="EMBL/GenBank/DDBJ databases">
        <authorList>
            <person name="Zhang X."/>
            <person name="Yuan J."/>
            <person name="Li F."/>
            <person name="Xiang J."/>
        </authorList>
    </citation>
    <scope>NUCLEOTIDE SEQUENCE [LARGE SCALE GENOMIC DNA]</scope>
    <source>
        <tissue evidence="10">Muscle</tissue>
    </source>
</reference>
<keyword evidence="5" id="KW-1133">Transmembrane helix</keyword>
<feature type="region of interest" description="Disordered" evidence="9">
    <location>
        <begin position="62"/>
        <end position="116"/>
    </location>
</feature>
<keyword evidence="11" id="KW-1185">Reference proteome</keyword>
<proteinExistence type="predicted"/>
<dbReference type="Proteomes" id="UP000283509">
    <property type="component" value="Unassembled WGS sequence"/>
</dbReference>
<comment type="caution">
    <text evidence="10">The sequence shown here is derived from an EMBL/GenBank/DDBJ whole genome shotgun (WGS) entry which is preliminary data.</text>
</comment>
<feature type="compositionally biased region" description="Polar residues" evidence="9">
    <location>
        <begin position="83"/>
        <end position="92"/>
    </location>
</feature>
<dbReference type="AlphaFoldDB" id="A0A423U4L1"/>
<dbReference type="InterPro" id="IPR027417">
    <property type="entry name" value="P-loop_NTPase"/>
</dbReference>
<accession>A0A423U4L1</accession>
<evidence type="ECO:0000256" key="5">
    <source>
        <dbReference type="ARBA" id="ARBA00022989"/>
    </source>
</evidence>
<dbReference type="GO" id="GO:0000139">
    <property type="term" value="C:Golgi membrane"/>
    <property type="evidence" value="ECO:0007669"/>
    <property type="project" value="UniProtKB-SubCell"/>
</dbReference>
<dbReference type="Gene3D" id="3.40.50.300">
    <property type="entry name" value="P-loop containing nucleotide triphosphate hydrolases"/>
    <property type="match status" value="1"/>
</dbReference>
<keyword evidence="7" id="KW-0472">Membrane</keyword>
<keyword evidence="4" id="KW-0735">Signal-anchor</keyword>
<gene>
    <name evidence="10" type="ORF">C7M84_023186</name>
</gene>
<evidence type="ECO:0000256" key="6">
    <source>
        <dbReference type="ARBA" id="ARBA00023034"/>
    </source>
</evidence>
<keyword evidence="6" id="KW-0333">Golgi apparatus</keyword>
<dbReference type="PANTHER" id="PTHR12129:SF15">
    <property type="entry name" value="URONYL 2-SULFOTRANSFERASE"/>
    <property type="match status" value="1"/>
</dbReference>
<keyword evidence="8" id="KW-0325">Glycoprotein</keyword>
<evidence type="ECO:0000256" key="8">
    <source>
        <dbReference type="ARBA" id="ARBA00023180"/>
    </source>
</evidence>
<evidence type="ECO:0000256" key="1">
    <source>
        <dbReference type="ARBA" id="ARBA00004323"/>
    </source>
</evidence>
<keyword evidence="3" id="KW-0812">Transmembrane</keyword>
<reference evidence="10 11" key="2">
    <citation type="submission" date="2019-01" db="EMBL/GenBank/DDBJ databases">
        <title>The decoding of complex shrimp genome reveals the adaptation for benthos swimmer, frequently molting mechanism and breeding impact on genome.</title>
        <authorList>
            <person name="Sun Y."/>
            <person name="Gao Y."/>
            <person name="Yu Y."/>
        </authorList>
    </citation>
    <scope>NUCLEOTIDE SEQUENCE [LARGE SCALE GENOMIC DNA]</scope>
    <source>
        <tissue evidence="10">Muscle</tissue>
    </source>
</reference>
<evidence type="ECO:0000256" key="2">
    <source>
        <dbReference type="ARBA" id="ARBA00022679"/>
    </source>
</evidence>
<sequence length="304" mass="34254">MVKVKRLLILLNVGMAFLCLTALAILKERVTSSSHSRELVEYHVPLREDLVALRPQVSSTRPISLRKIGNPATLPQPSERDSASLSQPQDSAMFSEFEPQDPVKSPQFESTSSQLKPRASAMLLQSDAQDPVPPWQPYTGMMSRKNPVLILGRQGEIQEQPMDQGCSNKLVLRPVYPRIVIYNRVPKCASATMLRICRRSNLTSQTFQVAKQVVERAFVVVGLQEDLQSTLLVLEHLIPNFFSGASKLMANAQNSPYLKSPPSIHTDYENWNTQTSKPPTSNRTLAALERRLKVDIEFYHYLQQ</sequence>
<comment type="subcellular location">
    <subcellularLocation>
        <location evidence="1">Golgi apparatus membrane</location>
        <topology evidence="1">Single-pass type II membrane protein</topology>
    </subcellularLocation>
</comment>
<evidence type="ECO:0000256" key="4">
    <source>
        <dbReference type="ARBA" id="ARBA00022968"/>
    </source>
</evidence>
<name>A0A423U4L1_PENVA</name>
<organism evidence="10 11">
    <name type="scientific">Penaeus vannamei</name>
    <name type="common">Whiteleg shrimp</name>
    <name type="synonym">Litopenaeus vannamei</name>
    <dbReference type="NCBI Taxonomy" id="6689"/>
    <lineage>
        <taxon>Eukaryota</taxon>
        <taxon>Metazoa</taxon>
        <taxon>Ecdysozoa</taxon>
        <taxon>Arthropoda</taxon>
        <taxon>Crustacea</taxon>
        <taxon>Multicrustacea</taxon>
        <taxon>Malacostraca</taxon>
        <taxon>Eumalacostraca</taxon>
        <taxon>Eucarida</taxon>
        <taxon>Decapoda</taxon>
        <taxon>Dendrobranchiata</taxon>
        <taxon>Penaeoidea</taxon>
        <taxon>Penaeidae</taxon>
        <taxon>Penaeus</taxon>
    </lineage>
</organism>
<dbReference type="InterPro" id="IPR007734">
    <property type="entry name" value="Heparan_SO4_2-O-STrfase"/>
</dbReference>
<protein>
    <submittedName>
        <fullName evidence="10">Putative heparan sulfate 2-O-sulfotransferase pipe</fullName>
    </submittedName>
</protein>
<evidence type="ECO:0000256" key="7">
    <source>
        <dbReference type="ARBA" id="ARBA00023136"/>
    </source>
</evidence>
<evidence type="ECO:0000256" key="9">
    <source>
        <dbReference type="SAM" id="MobiDB-lite"/>
    </source>
</evidence>
<evidence type="ECO:0000313" key="11">
    <source>
        <dbReference type="Proteomes" id="UP000283509"/>
    </source>
</evidence>
<dbReference type="EMBL" id="QCYY01000659">
    <property type="protein sequence ID" value="ROT83653.1"/>
    <property type="molecule type" value="Genomic_DNA"/>
</dbReference>
<evidence type="ECO:0000256" key="3">
    <source>
        <dbReference type="ARBA" id="ARBA00022692"/>
    </source>
</evidence>